<keyword evidence="2" id="KW-1133">Transmembrane helix</keyword>
<dbReference type="Proteomes" id="UP000652763">
    <property type="component" value="Unassembled WGS sequence"/>
</dbReference>
<keyword evidence="2" id="KW-0812">Transmembrane</keyword>
<keyword evidence="4" id="KW-1185">Reference proteome</keyword>
<protein>
    <recommendedName>
        <fullName evidence="5">Tight adherence protein B</fullName>
    </recommendedName>
</protein>
<keyword evidence="2" id="KW-0472">Membrane</keyword>
<sequence length="295" mass="29821">MDSGQEAGDTGPAGRAVQGLWAGPGAMTGGLVGILLAAAWLIVLGGHRSQLRTLPPHRDPPPGAKAQPGPLRSTGSPDGSARAMRAPASRFKPGNREEELHRFPLLVHQLAGLLKAGRTPGELWADAAQLSREGTGAHGNGTVGGAGEAAILEAAARAAGLGLSPVPLLREAALSARSLEAMVWNDLAACVHSSERSGAPLAGILERYAHGLEAVLDARAARATALSGPKATVRVLTWLPVAGLGMGYALGADPLAVLTQTPLGWSAAAAGTGLALAAGFWTRLLVRRAAGPDPA</sequence>
<evidence type="ECO:0000256" key="1">
    <source>
        <dbReference type="SAM" id="MobiDB-lite"/>
    </source>
</evidence>
<evidence type="ECO:0000313" key="4">
    <source>
        <dbReference type="Proteomes" id="UP000652763"/>
    </source>
</evidence>
<evidence type="ECO:0008006" key="5">
    <source>
        <dbReference type="Google" id="ProtNLM"/>
    </source>
</evidence>
<reference evidence="3 4" key="1">
    <citation type="submission" date="2020-08" db="EMBL/GenBank/DDBJ databases">
        <title>A Genomic Blueprint of the Chicken Gut Microbiome.</title>
        <authorList>
            <person name="Gilroy R."/>
            <person name="Ravi A."/>
            <person name="Getino M."/>
            <person name="Pursley I."/>
            <person name="Horton D.L."/>
            <person name="Alikhan N.-F."/>
            <person name="Baker D."/>
            <person name="Gharbi K."/>
            <person name="Hall N."/>
            <person name="Watson M."/>
            <person name="Adriaenssens E.M."/>
            <person name="Foster-Nyarko E."/>
            <person name="Jarju S."/>
            <person name="Secka A."/>
            <person name="Antonio M."/>
            <person name="Oren A."/>
            <person name="Chaudhuri R."/>
            <person name="La Ragione R.M."/>
            <person name="Hildebrand F."/>
            <person name="Pallen M.J."/>
        </authorList>
    </citation>
    <scope>NUCLEOTIDE SEQUENCE [LARGE SCALE GENOMIC DNA]</scope>
    <source>
        <strain evidence="3 4">Sa2BUA2</strain>
    </source>
</reference>
<dbReference type="RefSeq" id="WP_191747623.1">
    <property type="nucleotide sequence ID" value="NZ_JACSQC010000005.1"/>
</dbReference>
<evidence type="ECO:0000313" key="3">
    <source>
        <dbReference type="EMBL" id="MBD8044542.1"/>
    </source>
</evidence>
<proteinExistence type="predicted"/>
<dbReference type="EMBL" id="JACSQC010000005">
    <property type="protein sequence ID" value="MBD8044542.1"/>
    <property type="molecule type" value="Genomic_DNA"/>
</dbReference>
<evidence type="ECO:0000256" key="2">
    <source>
        <dbReference type="SAM" id="Phobius"/>
    </source>
</evidence>
<feature type="transmembrane region" description="Helical" evidence="2">
    <location>
        <begin position="20"/>
        <end position="44"/>
    </location>
</feature>
<organism evidence="3 4">
    <name type="scientific">Arthrobacter pullicola</name>
    <dbReference type="NCBI Taxonomy" id="2762224"/>
    <lineage>
        <taxon>Bacteria</taxon>
        <taxon>Bacillati</taxon>
        <taxon>Actinomycetota</taxon>
        <taxon>Actinomycetes</taxon>
        <taxon>Micrococcales</taxon>
        <taxon>Micrococcaceae</taxon>
        <taxon>Arthrobacter</taxon>
    </lineage>
</organism>
<comment type="caution">
    <text evidence="3">The sequence shown here is derived from an EMBL/GenBank/DDBJ whole genome shotgun (WGS) entry which is preliminary data.</text>
</comment>
<accession>A0ABR8YK01</accession>
<gene>
    <name evidence="3" type="ORF">H9638_12060</name>
</gene>
<feature type="transmembrane region" description="Helical" evidence="2">
    <location>
        <begin position="263"/>
        <end position="286"/>
    </location>
</feature>
<feature type="region of interest" description="Disordered" evidence="1">
    <location>
        <begin position="52"/>
        <end position="95"/>
    </location>
</feature>
<feature type="transmembrane region" description="Helical" evidence="2">
    <location>
        <begin position="231"/>
        <end position="251"/>
    </location>
</feature>
<name>A0ABR8YK01_9MICC</name>